<feature type="domain" description="VOC" evidence="1">
    <location>
        <begin position="2"/>
        <end position="113"/>
    </location>
</feature>
<evidence type="ECO:0000313" key="2">
    <source>
        <dbReference type="EMBL" id="TLF76029.1"/>
    </source>
</evidence>
<dbReference type="Proteomes" id="UP000306378">
    <property type="component" value="Unassembled WGS sequence"/>
</dbReference>
<proteinExistence type="predicted"/>
<dbReference type="InterPro" id="IPR004360">
    <property type="entry name" value="Glyas_Fos-R_dOase_dom"/>
</dbReference>
<dbReference type="PROSITE" id="PS51819">
    <property type="entry name" value="VOC"/>
    <property type="match status" value="1"/>
</dbReference>
<dbReference type="Gene3D" id="3.10.180.10">
    <property type="entry name" value="2,3-Dihydroxybiphenyl 1,2-Dioxygenase, domain 1"/>
    <property type="match status" value="1"/>
</dbReference>
<dbReference type="Pfam" id="PF00903">
    <property type="entry name" value="Glyoxalase"/>
    <property type="match status" value="1"/>
</dbReference>
<evidence type="ECO:0000259" key="1">
    <source>
        <dbReference type="PROSITE" id="PS51819"/>
    </source>
</evidence>
<accession>A0A5R8NK26</accession>
<comment type="caution">
    <text evidence="2">The sequence shown here is derived from an EMBL/GenBank/DDBJ whole genome shotgun (WGS) entry which is preliminary data.</text>
</comment>
<evidence type="ECO:0000313" key="3">
    <source>
        <dbReference type="Proteomes" id="UP000306378"/>
    </source>
</evidence>
<name>A0A5R8NK26_9NOCA</name>
<sequence>MTIRRATPDIRTADMAASRAFYRGLGFTEAMDLGWAVIMASPSTPTTQVVLVGPEAEGPQPDMSVEVDDVDAVHARLLASGADIVYALRDEPWGVRRFFVRDPSGTVVNVVTHRDESS</sequence>
<dbReference type="SUPFAM" id="SSF54593">
    <property type="entry name" value="Glyoxalase/Bleomycin resistance protein/Dihydroxybiphenyl dioxygenase"/>
    <property type="match status" value="1"/>
</dbReference>
<organism evidence="2 3">
    <name type="scientific">Nocardia cyriacigeorgica</name>
    <dbReference type="NCBI Taxonomy" id="135487"/>
    <lineage>
        <taxon>Bacteria</taxon>
        <taxon>Bacillati</taxon>
        <taxon>Actinomycetota</taxon>
        <taxon>Actinomycetes</taxon>
        <taxon>Mycobacteriales</taxon>
        <taxon>Nocardiaceae</taxon>
        <taxon>Nocardia</taxon>
    </lineage>
</organism>
<dbReference type="AlphaFoldDB" id="A0A5R8NK26"/>
<dbReference type="InterPro" id="IPR037523">
    <property type="entry name" value="VOC_core"/>
</dbReference>
<protein>
    <submittedName>
        <fullName evidence="2">Glyoxalase</fullName>
    </submittedName>
</protein>
<reference evidence="2 3" key="1">
    <citation type="submission" date="2019-05" db="EMBL/GenBank/DDBJ databases">
        <title>Genomes sequences of two Nocardia cyriacigeorgica environmental isolates, type strains Nocardia asteroides ATCC 19247 and Nocardia cyriacigeorgica DSM 44484.</title>
        <authorList>
            <person name="Vautrin F."/>
            <person name="Bergeron E."/>
            <person name="Dubost A."/>
            <person name="Abrouk D."/>
            <person name="Rodriguez Nava V."/>
            <person name="Pujic P."/>
        </authorList>
    </citation>
    <scope>NUCLEOTIDE SEQUENCE [LARGE SCALE GENOMIC DNA]</scope>
    <source>
        <strain evidence="2 3">EML 446</strain>
    </source>
</reference>
<gene>
    <name evidence="2" type="ORF">FEK34_20085</name>
</gene>
<dbReference type="InterPro" id="IPR029068">
    <property type="entry name" value="Glyas_Bleomycin-R_OHBP_Dase"/>
</dbReference>
<dbReference type="RefSeq" id="WP_138449762.1">
    <property type="nucleotide sequence ID" value="NZ_VBUT01000007.1"/>
</dbReference>
<dbReference type="EMBL" id="VBUT01000007">
    <property type="protein sequence ID" value="TLF76029.1"/>
    <property type="molecule type" value="Genomic_DNA"/>
</dbReference>